<feature type="compositionally biased region" description="Low complexity" evidence="10">
    <location>
        <begin position="313"/>
        <end position="323"/>
    </location>
</feature>
<feature type="compositionally biased region" description="Basic and acidic residues" evidence="10">
    <location>
        <begin position="284"/>
        <end position="306"/>
    </location>
</feature>
<dbReference type="PROSITE" id="PS50262">
    <property type="entry name" value="G_PROTEIN_RECEP_F1_2"/>
    <property type="match status" value="1"/>
</dbReference>
<dbReference type="InterPro" id="IPR017452">
    <property type="entry name" value="GPCR_Rhodpsn_7TM"/>
</dbReference>
<feature type="transmembrane region" description="Helical" evidence="11">
    <location>
        <begin position="555"/>
        <end position="579"/>
    </location>
</feature>
<keyword evidence="7 9" id="KW-0675">Receptor</keyword>
<keyword evidence="3 9" id="KW-0812">Transmembrane</keyword>
<dbReference type="PROSITE" id="PS00237">
    <property type="entry name" value="G_PROTEIN_RECEP_F1_1"/>
    <property type="match status" value="1"/>
</dbReference>
<protein>
    <recommendedName>
        <fullName evidence="12">G-protein coupled receptors family 1 profile domain-containing protein</fullName>
    </recommendedName>
</protein>
<dbReference type="STRING" id="7739.C3YCW9"/>
<feature type="region of interest" description="Disordered" evidence="10">
    <location>
        <begin position="590"/>
        <end position="617"/>
    </location>
</feature>
<feature type="compositionally biased region" description="Basic and acidic residues" evidence="10">
    <location>
        <begin position="15"/>
        <end position="35"/>
    </location>
</feature>
<evidence type="ECO:0000256" key="11">
    <source>
        <dbReference type="SAM" id="Phobius"/>
    </source>
</evidence>
<evidence type="ECO:0000259" key="12">
    <source>
        <dbReference type="PROSITE" id="PS50262"/>
    </source>
</evidence>
<organism>
    <name type="scientific">Branchiostoma floridae</name>
    <name type="common">Florida lancelet</name>
    <name type="synonym">Amphioxus</name>
    <dbReference type="NCBI Taxonomy" id="7739"/>
    <lineage>
        <taxon>Eukaryota</taxon>
        <taxon>Metazoa</taxon>
        <taxon>Chordata</taxon>
        <taxon>Cephalochordata</taxon>
        <taxon>Leptocardii</taxon>
        <taxon>Amphioxiformes</taxon>
        <taxon>Branchiostomatidae</taxon>
        <taxon>Branchiostoma</taxon>
    </lineage>
</organism>
<keyword evidence="8 9" id="KW-0807">Transducer</keyword>
<evidence type="ECO:0000256" key="9">
    <source>
        <dbReference type="RuleBase" id="RU000688"/>
    </source>
</evidence>
<feature type="transmembrane region" description="Helical" evidence="11">
    <location>
        <begin position="432"/>
        <end position="458"/>
    </location>
</feature>
<dbReference type="Pfam" id="PF00001">
    <property type="entry name" value="7tm_1"/>
    <property type="match status" value="1"/>
</dbReference>
<comment type="similarity">
    <text evidence="9">Belongs to the G-protein coupled receptor 1 family.</text>
</comment>
<keyword evidence="4 11" id="KW-1133">Transmembrane helix</keyword>
<dbReference type="GO" id="GO:0004930">
    <property type="term" value="F:G protein-coupled receptor activity"/>
    <property type="evidence" value="ECO:0007669"/>
    <property type="project" value="UniProtKB-KW"/>
</dbReference>
<dbReference type="PRINTS" id="PR00237">
    <property type="entry name" value="GPCRRHODOPSN"/>
</dbReference>
<keyword evidence="6 11" id="KW-0472">Membrane</keyword>
<dbReference type="eggNOG" id="KOG4220">
    <property type="taxonomic scope" value="Eukaryota"/>
</dbReference>
<accession>C3YCW9</accession>
<dbReference type="CDD" id="cd00637">
    <property type="entry name" value="7tm_classA_rhodopsin-like"/>
    <property type="match status" value="1"/>
</dbReference>
<feature type="compositionally biased region" description="Basic residues" evidence="10">
    <location>
        <begin position="786"/>
        <end position="800"/>
    </location>
</feature>
<dbReference type="SMART" id="SM01381">
    <property type="entry name" value="7TM_GPCR_Srsx"/>
    <property type="match status" value="1"/>
</dbReference>
<feature type="compositionally biased region" description="Basic and acidic residues" evidence="10">
    <location>
        <begin position="651"/>
        <end position="661"/>
    </location>
</feature>
<feature type="compositionally biased region" description="Polar residues" evidence="10">
    <location>
        <begin position="131"/>
        <end position="147"/>
    </location>
</feature>
<evidence type="ECO:0000313" key="13">
    <source>
        <dbReference type="EMBL" id="EEN61920.1"/>
    </source>
</evidence>
<feature type="transmembrane region" description="Helical" evidence="11">
    <location>
        <begin position="845"/>
        <end position="865"/>
    </location>
</feature>
<feature type="compositionally biased region" description="Basic and acidic residues" evidence="10">
    <location>
        <begin position="48"/>
        <end position="68"/>
    </location>
</feature>
<dbReference type="SUPFAM" id="SSF81321">
    <property type="entry name" value="Family A G protein-coupled receptor-like"/>
    <property type="match status" value="1"/>
</dbReference>
<dbReference type="Gene3D" id="1.20.1070.10">
    <property type="entry name" value="Rhodopsin 7-helix transmembrane proteins"/>
    <property type="match status" value="2"/>
</dbReference>
<feature type="compositionally biased region" description="Polar residues" evidence="10">
    <location>
        <begin position="603"/>
        <end position="617"/>
    </location>
</feature>
<feature type="region of interest" description="Disordered" evidence="10">
    <location>
        <begin position="753"/>
        <end position="801"/>
    </location>
</feature>
<proteinExistence type="inferred from homology"/>
<evidence type="ECO:0000256" key="3">
    <source>
        <dbReference type="ARBA" id="ARBA00022692"/>
    </source>
</evidence>
<keyword evidence="2" id="KW-1003">Cell membrane</keyword>
<dbReference type="InterPro" id="IPR000276">
    <property type="entry name" value="GPCR_Rhodpsn"/>
</dbReference>
<name>C3YCW9_BRAFL</name>
<evidence type="ECO:0000256" key="2">
    <source>
        <dbReference type="ARBA" id="ARBA00022475"/>
    </source>
</evidence>
<feature type="region of interest" description="Disordered" evidence="10">
    <location>
        <begin position="264"/>
        <end position="330"/>
    </location>
</feature>
<evidence type="ECO:0000256" key="5">
    <source>
        <dbReference type="ARBA" id="ARBA00023040"/>
    </source>
</evidence>
<dbReference type="EMBL" id="GG666502">
    <property type="protein sequence ID" value="EEN61920.1"/>
    <property type="molecule type" value="Genomic_DNA"/>
</dbReference>
<feature type="region of interest" description="Disordered" evidence="10">
    <location>
        <begin position="15"/>
        <end position="237"/>
    </location>
</feature>
<feature type="transmembrane region" description="Helical" evidence="11">
    <location>
        <begin position="470"/>
        <end position="491"/>
    </location>
</feature>
<feature type="transmembrane region" description="Helical" evidence="11">
    <location>
        <begin position="512"/>
        <end position="535"/>
    </location>
</feature>
<feature type="compositionally biased region" description="Basic and acidic residues" evidence="10">
    <location>
        <begin position="78"/>
        <end position="98"/>
    </location>
</feature>
<feature type="transmembrane region" description="Helical" evidence="11">
    <location>
        <begin position="399"/>
        <end position="420"/>
    </location>
</feature>
<evidence type="ECO:0000256" key="7">
    <source>
        <dbReference type="ARBA" id="ARBA00023170"/>
    </source>
</evidence>
<evidence type="ECO:0000256" key="10">
    <source>
        <dbReference type="SAM" id="MobiDB-lite"/>
    </source>
</evidence>
<keyword evidence="5 9" id="KW-0297">G-protein coupled receptor</keyword>
<feature type="compositionally biased region" description="Polar residues" evidence="10">
    <location>
        <begin position="775"/>
        <end position="785"/>
    </location>
</feature>
<feature type="region of interest" description="Disordered" evidence="10">
    <location>
        <begin position="651"/>
        <end position="740"/>
    </location>
</feature>
<feature type="compositionally biased region" description="Basic and acidic residues" evidence="10">
    <location>
        <begin position="152"/>
        <end position="172"/>
    </location>
</feature>
<gene>
    <name evidence="13" type="ORF">BRAFLDRAFT_87417</name>
</gene>
<sequence length="884" mass="100586">MLSKFDKHLEDWCARYLNKDDTKKKQKDSSEDQAKKNTYPQVVKKRPPKDVVDGNDKRADNRVDHRNIEQNQQPQQRKPQEHRKSLDVDKQKNSEHSTRLSNPNSPSPQRRVKRSNNHPKNAGNGNGHTLKPNSIQREPSGGSTQRLYQLRRSGDESNGERSHRTHVHEKPSSRRSVRGLRNGNNHSKDKPRNKKGTSYDGDVDTSIDRRESLPKQNVGEHGKIRQAVERHRERVHHMRDKIDSTAHQMVDRHKERAHHIKDRIDSSAQHVVERHRERRHHMKDRIVSKRDHIKERVREHSSDGSKGRKKRSNSQGTNSSNSNKQKRREGLAEMEYVSTSLLARLRKAVPLWLVRSTHLFESDMDLLGNESANLSAHENVSSALVGFSGASKAEVITEVLFLLLIFALTLVGNVALWFVVLRNSDLRKVSNYFILCLSGADILVIGLNLPFTVTAIIQAGWHLGDTFCQVLGFVNMVTFVTSTTSLAAISLNRYFMIVHPGRYTKIYTTKNTAVIIIGVWVFSIACSVPPLFGWARYSFIADQSFCFCSWAEHPGYTVFMFTMGFCLPSTAMTFCYVGIWRRYKKNRRKLVGSPTRNEREQSQEPTTSKTPDKSVTSLSTSPCYVRYFAPQQSNGGKNAIFLFIKHKRSGCRESTKGDNKRQRTCRKGGVTTKTSLESNSNNALDDMSKDRKSDLCSEVVSYESSGEKKDSDAIGARSQPPENEVFPLNEKKRSARPKRNQGAVAFDCDLSIMKSPKDDEGSTEGERAEEEGSDMTLNSTAQSSCKRQRNRLRHRMKKKQRKEEAALTRSLLVVILAFVICWSPYAVTTMGQVIGYMHVPREVKVMSLVLGYFNSCCNPLVYGLMNKRFRDGFARLFHLNCGCN</sequence>
<feature type="domain" description="G-protein coupled receptors family 1 profile" evidence="12">
    <location>
        <begin position="412"/>
        <end position="862"/>
    </location>
</feature>
<evidence type="ECO:0000256" key="4">
    <source>
        <dbReference type="ARBA" id="ARBA00022989"/>
    </source>
</evidence>
<feature type="compositionally biased region" description="Basic and acidic residues" evidence="10">
    <location>
        <begin position="755"/>
        <end position="766"/>
    </location>
</feature>
<evidence type="ECO:0000256" key="8">
    <source>
        <dbReference type="ARBA" id="ARBA00023224"/>
    </source>
</evidence>
<dbReference type="PANTHER" id="PTHR22752:SF14">
    <property type="entry name" value="G-PROTEIN COUPLED RECEPTORS FAMILY 1 PROFILE DOMAIN-CONTAINING PROTEIN"/>
    <property type="match status" value="1"/>
</dbReference>
<feature type="compositionally biased region" description="Polar residues" evidence="10">
    <location>
        <begin position="671"/>
        <end position="683"/>
    </location>
</feature>
<dbReference type="InParanoid" id="C3YCW9"/>
<dbReference type="AlphaFoldDB" id="C3YCW9"/>
<feature type="compositionally biased region" description="Basic and acidic residues" evidence="10">
    <location>
        <begin position="206"/>
        <end position="232"/>
    </location>
</feature>
<feature type="compositionally biased region" description="Polar residues" evidence="10">
    <location>
        <begin position="99"/>
        <end position="108"/>
    </location>
</feature>
<comment type="subcellular location">
    <subcellularLocation>
        <location evidence="1">Cell membrane</location>
        <topology evidence="1">Multi-pass membrane protein</topology>
    </subcellularLocation>
</comment>
<feature type="compositionally biased region" description="Basic and acidic residues" evidence="10">
    <location>
        <begin position="686"/>
        <end position="695"/>
    </location>
</feature>
<dbReference type="GO" id="GO:0005886">
    <property type="term" value="C:plasma membrane"/>
    <property type="evidence" value="ECO:0007669"/>
    <property type="project" value="UniProtKB-SubCell"/>
</dbReference>
<dbReference type="PANTHER" id="PTHR22752">
    <property type="entry name" value="G PROTEIN-COUPLED RECEPTOR"/>
    <property type="match status" value="1"/>
</dbReference>
<evidence type="ECO:0000256" key="1">
    <source>
        <dbReference type="ARBA" id="ARBA00004651"/>
    </source>
</evidence>
<evidence type="ECO:0000256" key="6">
    <source>
        <dbReference type="ARBA" id="ARBA00023136"/>
    </source>
</evidence>
<reference evidence="13" key="1">
    <citation type="journal article" date="2008" name="Nature">
        <title>The amphioxus genome and the evolution of the chordate karyotype.</title>
        <authorList>
            <consortium name="US DOE Joint Genome Institute (JGI-PGF)"/>
            <person name="Putnam N.H."/>
            <person name="Butts T."/>
            <person name="Ferrier D.E.K."/>
            <person name="Furlong R.F."/>
            <person name="Hellsten U."/>
            <person name="Kawashima T."/>
            <person name="Robinson-Rechavi M."/>
            <person name="Shoguchi E."/>
            <person name="Terry A."/>
            <person name="Yu J.-K."/>
            <person name="Benito-Gutierrez E.L."/>
            <person name="Dubchak I."/>
            <person name="Garcia-Fernandez J."/>
            <person name="Gibson-Brown J.J."/>
            <person name="Grigoriev I.V."/>
            <person name="Horton A.C."/>
            <person name="de Jong P.J."/>
            <person name="Jurka J."/>
            <person name="Kapitonov V.V."/>
            <person name="Kohara Y."/>
            <person name="Kuroki Y."/>
            <person name="Lindquist E."/>
            <person name="Lucas S."/>
            <person name="Osoegawa K."/>
            <person name="Pennacchio L.A."/>
            <person name="Salamov A.A."/>
            <person name="Satou Y."/>
            <person name="Sauka-Spengler T."/>
            <person name="Schmutz J."/>
            <person name="Shin-I T."/>
            <person name="Toyoda A."/>
            <person name="Bronner-Fraser M."/>
            <person name="Fujiyama A."/>
            <person name="Holland L.Z."/>
            <person name="Holland P.W.H."/>
            <person name="Satoh N."/>
            <person name="Rokhsar D.S."/>
        </authorList>
    </citation>
    <scope>NUCLEOTIDE SEQUENCE [LARGE SCALE GENOMIC DNA]</scope>
    <source>
        <strain evidence="13">S238N-H82</strain>
        <tissue evidence="13">Testes</tissue>
    </source>
</reference>
<feature type="transmembrane region" description="Helical" evidence="11">
    <location>
        <begin position="806"/>
        <end position="825"/>
    </location>
</feature>